<keyword evidence="6" id="KW-1185">Reference proteome</keyword>
<evidence type="ECO:0000256" key="2">
    <source>
        <dbReference type="ARBA" id="ARBA00009057"/>
    </source>
</evidence>
<gene>
    <name evidence="5" type="ORF">LITE_LOCUS39564</name>
</gene>
<evidence type="ECO:0000313" key="5">
    <source>
        <dbReference type="EMBL" id="CAI0473259.1"/>
    </source>
</evidence>
<comment type="similarity">
    <text evidence="2">Belongs to the BRX family.</text>
</comment>
<feature type="domain" description="BRX" evidence="4">
    <location>
        <begin position="1"/>
        <end position="23"/>
    </location>
</feature>
<organism evidence="5 6">
    <name type="scientific">Linum tenue</name>
    <dbReference type="NCBI Taxonomy" id="586396"/>
    <lineage>
        <taxon>Eukaryota</taxon>
        <taxon>Viridiplantae</taxon>
        <taxon>Streptophyta</taxon>
        <taxon>Embryophyta</taxon>
        <taxon>Tracheophyta</taxon>
        <taxon>Spermatophyta</taxon>
        <taxon>Magnoliopsida</taxon>
        <taxon>eudicotyledons</taxon>
        <taxon>Gunneridae</taxon>
        <taxon>Pentapetalae</taxon>
        <taxon>rosids</taxon>
        <taxon>fabids</taxon>
        <taxon>Malpighiales</taxon>
        <taxon>Linaceae</taxon>
        <taxon>Linum</taxon>
    </lineage>
</organism>
<dbReference type="Proteomes" id="UP001154282">
    <property type="component" value="Unassembled WGS sequence"/>
</dbReference>
<dbReference type="Pfam" id="PF08381">
    <property type="entry name" value="BRX"/>
    <property type="match status" value="1"/>
</dbReference>
<protein>
    <recommendedName>
        <fullName evidence="4">BRX domain-containing protein</fullName>
    </recommendedName>
</protein>
<reference evidence="5" key="1">
    <citation type="submission" date="2022-08" db="EMBL/GenBank/DDBJ databases">
        <authorList>
            <person name="Gutierrez-Valencia J."/>
        </authorList>
    </citation>
    <scope>NUCLEOTIDE SEQUENCE</scope>
</reference>
<dbReference type="EMBL" id="CAMGYJ010000009">
    <property type="protein sequence ID" value="CAI0473259.1"/>
    <property type="molecule type" value="Genomic_DNA"/>
</dbReference>
<dbReference type="GO" id="GO:0005634">
    <property type="term" value="C:nucleus"/>
    <property type="evidence" value="ECO:0007669"/>
    <property type="project" value="UniProtKB-SubCell"/>
</dbReference>
<name>A0AAV0PQ50_9ROSI</name>
<evidence type="ECO:0000259" key="4">
    <source>
        <dbReference type="PROSITE" id="PS51514"/>
    </source>
</evidence>
<evidence type="ECO:0000256" key="1">
    <source>
        <dbReference type="ARBA" id="ARBA00004123"/>
    </source>
</evidence>
<accession>A0AAV0PQ50</accession>
<evidence type="ECO:0000313" key="6">
    <source>
        <dbReference type="Proteomes" id="UP001154282"/>
    </source>
</evidence>
<comment type="subcellular location">
    <subcellularLocation>
        <location evidence="1">Nucleus</location>
    </subcellularLocation>
</comment>
<dbReference type="PANTHER" id="PTHR46058">
    <property type="entry name" value="PROTEIN BREVIS RADIX-LIKE 1"/>
    <property type="match status" value="1"/>
</dbReference>
<feature type="domain" description="BRX" evidence="4">
    <location>
        <begin position="38"/>
        <end position="93"/>
    </location>
</feature>
<dbReference type="AlphaFoldDB" id="A0AAV0PQ50"/>
<dbReference type="PROSITE" id="PS51514">
    <property type="entry name" value="BRX"/>
    <property type="match status" value="2"/>
</dbReference>
<sequence length="93" mass="11368">MFNKSQAQRWWAENYEKVMGLYNVQRFDQEAVPLPTPPRPEDEDEPGVYITIRALTDGNRELRRIRFSREMFGEMQTRVWWEENKARIQEQYL</sequence>
<evidence type="ECO:0000256" key="3">
    <source>
        <dbReference type="ARBA" id="ARBA00023242"/>
    </source>
</evidence>
<dbReference type="InterPro" id="IPR013591">
    <property type="entry name" value="Brevis_radix_dom"/>
</dbReference>
<proteinExistence type="inferred from homology"/>
<keyword evidence="3" id="KW-0539">Nucleus</keyword>
<dbReference type="PANTHER" id="PTHR46058:SF2">
    <property type="entry name" value="PROTEIN BREVIS RADIX-LIKE 3"/>
    <property type="match status" value="1"/>
</dbReference>
<comment type="caution">
    <text evidence="5">The sequence shown here is derived from an EMBL/GenBank/DDBJ whole genome shotgun (WGS) entry which is preliminary data.</text>
</comment>
<dbReference type="InterPro" id="IPR044532">
    <property type="entry name" value="BRX-like"/>
</dbReference>